<keyword evidence="4 11" id="KW-0347">Helicase</keyword>
<dbReference type="PROSITE" id="PS51194">
    <property type="entry name" value="HELICASE_CTER"/>
    <property type="match status" value="1"/>
</dbReference>
<evidence type="ECO:0000256" key="7">
    <source>
        <dbReference type="ARBA" id="ARBA00023204"/>
    </source>
</evidence>
<keyword evidence="1" id="KW-0547">Nucleotide-binding</keyword>
<dbReference type="SMART" id="SM00487">
    <property type="entry name" value="DEXDc"/>
    <property type="match status" value="1"/>
</dbReference>
<dbReference type="Gene3D" id="3.40.50.300">
    <property type="entry name" value="P-loop containing nucleotide triphosphate hydrolases"/>
    <property type="match status" value="2"/>
</dbReference>
<evidence type="ECO:0000256" key="6">
    <source>
        <dbReference type="ARBA" id="ARBA00023125"/>
    </source>
</evidence>
<evidence type="ECO:0000313" key="11">
    <source>
        <dbReference type="EMBL" id="KKU34166.1"/>
    </source>
</evidence>
<dbReference type="Pfam" id="PF00271">
    <property type="entry name" value="Helicase_C"/>
    <property type="match status" value="1"/>
</dbReference>
<dbReference type="PANTHER" id="PTHR47964:SF1">
    <property type="entry name" value="ATP-DEPENDENT DNA HELICASE HOMOLOG RECG, CHLOROPLASTIC"/>
    <property type="match status" value="1"/>
</dbReference>
<protein>
    <recommendedName>
        <fullName evidence="8">Probable DNA 3'-5' helicase RecG</fullName>
    </recommendedName>
</protein>
<evidence type="ECO:0000256" key="4">
    <source>
        <dbReference type="ARBA" id="ARBA00022806"/>
    </source>
</evidence>
<dbReference type="PANTHER" id="PTHR47964">
    <property type="entry name" value="ATP-DEPENDENT DNA HELICASE HOMOLOG RECG, CHLOROPLASTIC"/>
    <property type="match status" value="1"/>
</dbReference>
<dbReference type="Pfam" id="PF17191">
    <property type="entry name" value="RecG_wedge"/>
    <property type="match status" value="1"/>
</dbReference>
<dbReference type="Gene3D" id="2.40.50.140">
    <property type="entry name" value="Nucleic acid-binding proteins"/>
    <property type="match status" value="1"/>
</dbReference>
<dbReference type="GO" id="GO:0006281">
    <property type="term" value="P:DNA repair"/>
    <property type="evidence" value="ECO:0007669"/>
    <property type="project" value="UniProtKB-KW"/>
</dbReference>
<dbReference type="InterPro" id="IPR001650">
    <property type="entry name" value="Helicase_C-like"/>
</dbReference>
<feature type="domain" description="Helicase C-terminal" evidence="10">
    <location>
        <begin position="472"/>
        <end position="618"/>
    </location>
</feature>
<dbReference type="Pfam" id="PF00270">
    <property type="entry name" value="DEAD"/>
    <property type="match status" value="1"/>
</dbReference>
<comment type="caution">
    <text evidence="11">The sequence shown here is derived from an EMBL/GenBank/DDBJ whole genome shotgun (WGS) entry which is preliminary data.</text>
</comment>
<evidence type="ECO:0000313" key="12">
    <source>
        <dbReference type="Proteomes" id="UP000034705"/>
    </source>
</evidence>
<dbReference type="Pfam" id="PF19833">
    <property type="entry name" value="RecG_dom3_C"/>
    <property type="match status" value="1"/>
</dbReference>
<evidence type="ECO:0000259" key="10">
    <source>
        <dbReference type="PROSITE" id="PS51194"/>
    </source>
</evidence>
<keyword evidence="7" id="KW-0234">DNA repair</keyword>
<dbReference type="AlphaFoldDB" id="A0A0G1PN48"/>
<dbReference type="GO" id="GO:0003677">
    <property type="term" value="F:DNA binding"/>
    <property type="evidence" value="ECO:0007669"/>
    <property type="project" value="UniProtKB-KW"/>
</dbReference>
<evidence type="ECO:0000256" key="2">
    <source>
        <dbReference type="ARBA" id="ARBA00022763"/>
    </source>
</evidence>
<dbReference type="InterPro" id="IPR033454">
    <property type="entry name" value="RecG_wedge"/>
</dbReference>
<name>A0A0G1PN48_9BACT</name>
<dbReference type="InterPro" id="IPR011545">
    <property type="entry name" value="DEAD/DEAH_box_helicase_dom"/>
</dbReference>
<dbReference type="NCBIfam" id="NF008168">
    <property type="entry name" value="PRK10917.2-2"/>
    <property type="match status" value="1"/>
</dbReference>
<keyword evidence="5" id="KW-0067">ATP-binding</keyword>
<evidence type="ECO:0000256" key="1">
    <source>
        <dbReference type="ARBA" id="ARBA00022741"/>
    </source>
</evidence>
<dbReference type="EMBL" id="LCMG01000003">
    <property type="protein sequence ID" value="KKU34166.1"/>
    <property type="molecule type" value="Genomic_DNA"/>
</dbReference>
<feature type="domain" description="Helicase ATP-binding" evidence="9">
    <location>
        <begin position="273"/>
        <end position="439"/>
    </location>
</feature>
<dbReference type="PROSITE" id="PS51192">
    <property type="entry name" value="HELICASE_ATP_BIND_1"/>
    <property type="match status" value="1"/>
</dbReference>
<dbReference type="SUPFAM" id="SSF52540">
    <property type="entry name" value="P-loop containing nucleoside triphosphate hydrolases"/>
    <property type="match status" value="2"/>
</dbReference>
<dbReference type="GO" id="GO:0005524">
    <property type="term" value="F:ATP binding"/>
    <property type="evidence" value="ECO:0007669"/>
    <property type="project" value="UniProtKB-KW"/>
</dbReference>
<reference evidence="11 12" key="1">
    <citation type="journal article" date="2015" name="Nature">
        <title>rRNA introns, odd ribosomes, and small enigmatic genomes across a large radiation of phyla.</title>
        <authorList>
            <person name="Brown C.T."/>
            <person name="Hug L.A."/>
            <person name="Thomas B.C."/>
            <person name="Sharon I."/>
            <person name="Castelle C.J."/>
            <person name="Singh A."/>
            <person name="Wilkins M.J."/>
            <person name="Williams K.H."/>
            <person name="Banfield J.F."/>
        </authorList>
    </citation>
    <scope>NUCLEOTIDE SEQUENCE [LARGE SCALE GENOMIC DNA]</scope>
</reference>
<dbReference type="Proteomes" id="UP000034705">
    <property type="component" value="Unassembled WGS sequence"/>
</dbReference>
<evidence type="ECO:0000256" key="5">
    <source>
        <dbReference type="ARBA" id="ARBA00022840"/>
    </source>
</evidence>
<dbReference type="SUPFAM" id="SSF50249">
    <property type="entry name" value="Nucleic acid-binding proteins"/>
    <property type="match status" value="1"/>
</dbReference>
<evidence type="ECO:0000256" key="8">
    <source>
        <dbReference type="ARBA" id="ARBA00049819"/>
    </source>
</evidence>
<proteinExistence type="predicted"/>
<dbReference type="InterPro" id="IPR047112">
    <property type="entry name" value="RecG/Mfd"/>
</dbReference>
<dbReference type="InterPro" id="IPR045562">
    <property type="entry name" value="RecG_dom3_C"/>
</dbReference>
<dbReference type="CDD" id="cd04488">
    <property type="entry name" value="RecG_wedge_OBF"/>
    <property type="match status" value="1"/>
</dbReference>
<keyword evidence="2" id="KW-0227">DNA damage</keyword>
<dbReference type="InterPro" id="IPR014001">
    <property type="entry name" value="Helicase_ATP-bd"/>
</dbReference>
<evidence type="ECO:0000256" key="3">
    <source>
        <dbReference type="ARBA" id="ARBA00022801"/>
    </source>
</evidence>
<evidence type="ECO:0000259" key="9">
    <source>
        <dbReference type="PROSITE" id="PS51192"/>
    </source>
</evidence>
<dbReference type="GO" id="GO:0016787">
    <property type="term" value="F:hydrolase activity"/>
    <property type="evidence" value="ECO:0007669"/>
    <property type="project" value="UniProtKB-KW"/>
</dbReference>
<gene>
    <name evidence="11" type="ORF">UX45_C0003G0057</name>
</gene>
<sequence length="684" mass="76875">MAAHLSDSIASLPGIGTQGVRILKTLGVVSLRDLLYYVPFRYDDFSTIKSIASLRVGDTVTVEGTIKTINSRRSWKRKKLSLTEATIEDATGTLSVLWFNQPYLEETLKPKTKVALAGTVEYRQGLILVNPLHEPAGQHIHTGRIVPIYGLTKGLAMRRLRSAMEKALPAAREFVEWLPRDVQTSESLPGLSEAMKAIHFPDTRDTLDAAVARLKFDEVFLHQLLFADVRRERRRLKAKVFSFDQVKAKDFLTRLPFTLTLGQKKAAWDILRDLSQIHPMNRLLEGDVGSGKTVVAAMAIAQILEKRGKVAYLAPTEILALQQHTTLCRLLGEDHVGLLTHAYCRLGTVDFKRDDFEKQIKKQKGCCVVGTHALLGDRLPLPFFDLIVIDEQHRFGVAQRHALLERQKDHAPHLLSMTATPIPRSLALTIYGDLDVSCLTEMPKGRKPIATAIVLQDQQEGMWKHLRGQIENGERIFIVCPLIDPSDRLGVQSVEETSVRLKAEVFKGLPIDVLHGKMKFDEKEKVMEAFRQGKVQVLIATTVVEVGVDIPEATVMVVLGAERFGLAQLHQLRGRVGRGEKQSYCYLLPDTLSDRSRARLEAMVKTNNGFELAQKDLELRGPGDLFGSQQSGFPDYQFATSADEDLMQKARHWAERLMEEDPTLSTYPLMRQKMKDAFEIVHLE</sequence>
<accession>A0A0G1PN48</accession>
<dbReference type="InterPro" id="IPR012340">
    <property type="entry name" value="NA-bd_OB-fold"/>
</dbReference>
<dbReference type="GO" id="GO:0003678">
    <property type="term" value="F:DNA helicase activity"/>
    <property type="evidence" value="ECO:0007669"/>
    <property type="project" value="TreeGrafter"/>
</dbReference>
<keyword evidence="3" id="KW-0378">Hydrolase</keyword>
<organism evidence="11 12">
    <name type="scientific">Candidatus Uhrbacteria bacterium GW2011_GWF2_46_218</name>
    <dbReference type="NCBI Taxonomy" id="1619001"/>
    <lineage>
        <taxon>Bacteria</taxon>
        <taxon>Candidatus Uhriibacteriota</taxon>
    </lineage>
</organism>
<keyword evidence="6" id="KW-0238">DNA-binding</keyword>
<dbReference type="SMART" id="SM00490">
    <property type="entry name" value="HELICc"/>
    <property type="match status" value="1"/>
</dbReference>
<dbReference type="InterPro" id="IPR027417">
    <property type="entry name" value="P-loop_NTPase"/>
</dbReference>